<dbReference type="Pfam" id="PF12660">
    <property type="entry name" value="zf-TFIIIC"/>
    <property type="match status" value="1"/>
</dbReference>
<comment type="caution">
    <text evidence="3">The sequence shown here is derived from an EMBL/GenBank/DDBJ whole genome shotgun (WGS) entry which is preliminary data.</text>
</comment>
<dbReference type="EMBL" id="JBFXLS010000091">
    <property type="protein sequence ID" value="KAL2817489.1"/>
    <property type="molecule type" value="Genomic_DNA"/>
</dbReference>
<dbReference type="InterPro" id="IPR024761">
    <property type="entry name" value="TFIIIC_delta_N"/>
</dbReference>
<evidence type="ECO:0000313" key="3">
    <source>
        <dbReference type="EMBL" id="KAL2817489.1"/>
    </source>
</evidence>
<dbReference type="Pfam" id="PF12657">
    <property type="entry name" value="TFIIIC_delta"/>
    <property type="match status" value="1"/>
</dbReference>
<dbReference type="PANTHER" id="PTHR15496">
    <property type="entry name" value="GENERAL TRANSCRIPTION FACTOR 3C POLYPEPTIDE 4 FAMILY"/>
    <property type="match status" value="1"/>
</dbReference>
<reference evidence="3 4" key="1">
    <citation type="submission" date="2024-07" db="EMBL/GenBank/DDBJ databases">
        <title>Section-level genome sequencing and comparative genomics of Aspergillus sections Usti and Cavernicolus.</title>
        <authorList>
            <consortium name="Lawrence Berkeley National Laboratory"/>
            <person name="Nybo J.L."/>
            <person name="Vesth T.C."/>
            <person name="Theobald S."/>
            <person name="Frisvad J.C."/>
            <person name="Larsen T.O."/>
            <person name="Kjaerboelling I."/>
            <person name="Rothschild-Mancinelli K."/>
            <person name="Lyhne E.K."/>
            <person name="Kogle M.E."/>
            <person name="Barry K."/>
            <person name="Clum A."/>
            <person name="Na H."/>
            <person name="Ledsgaard L."/>
            <person name="Lin J."/>
            <person name="Lipzen A."/>
            <person name="Kuo A."/>
            <person name="Riley R."/>
            <person name="Mondo S."/>
            <person name="LaButti K."/>
            <person name="Haridas S."/>
            <person name="Pangalinan J."/>
            <person name="Salamov A.A."/>
            <person name="Simmons B.A."/>
            <person name="Magnuson J.K."/>
            <person name="Chen J."/>
            <person name="Drula E."/>
            <person name="Henrissat B."/>
            <person name="Wiebenga A."/>
            <person name="Lubbers R.J."/>
            <person name="Gomes A.C."/>
            <person name="Makela M.R."/>
            <person name="Stajich J."/>
            <person name="Grigoriev I.V."/>
            <person name="Mortensen U.H."/>
            <person name="De vries R.P."/>
            <person name="Baker S.E."/>
            <person name="Andersen M.R."/>
        </authorList>
    </citation>
    <scope>NUCLEOTIDE SEQUENCE [LARGE SCALE GENOMIC DNA]</scope>
    <source>
        <strain evidence="3 4">CBS 600.67</strain>
    </source>
</reference>
<sequence length="722" mass="78720">MLDPLELQVFPSCYNCISWSEDGEIAVATGEYVQVLTPTPPSKREANGNASHFSSTDWHTTRFRANVFTVSEWPIMFPQPRDRFSVGAEQSMSTVVGVAWSSPGLARYRRSVLAVLTSNMVLSIYALIGTQGKWTRIAIVNKALESHFREDVGNDTPRSPKSNVRSFTWTPPLKIPTENLLLSGPESRWGIALLAVTNDDNDMVFLKVQPPAVQDASLDTLRVEAVYSVSLPVKYDHIVQPGSVFASALQSGVRTLSLASGPWLYHSQQSEVNDDGPLSATLNVAGIQETKLRVVKLNFELEPLMDVSGNEPSYNLLFNAVENTAFPIQDIGDFHLTGPIHWAHKIGSDRMSIAVGGVAGLALINLPAHIYSGQNVEDGDTDSHYYPMVENSMYGIERTGQGHYGRISGMTVAADPDTEAQILHFGTVGGYAAIKPLANGTEIDAPTQAPWNYQVEEVRERFDIDRDLGGLAVSRIWGLSSTHGLMAAAVTLHPGDMVEYRTNAEDRVTIVFSTASGQPVHPESVPFLRGNPTNSIEFIRERRDVVLQYILGTANDNGAKRTLSSKVLYAAACCAIVQSQNAELLSNARGFLERLAATSGVDVTDEVAKCYAPGSTIDAKSADELNAPSADIFEKCEVCDTGIAWYSAQEAQCATGHVFVRCSLTGLVIQEPGISKFCSKCDREYIDEDLITLSPANDTQQACKSLSDVFDTCIYCNGRFRP</sequence>
<dbReference type="Proteomes" id="UP001610335">
    <property type="component" value="Unassembled WGS sequence"/>
</dbReference>
<evidence type="ECO:0000259" key="1">
    <source>
        <dbReference type="Pfam" id="PF12657"/>
    </source>
</evidence>
<protein>
    <submittedName>
        <fullName evidence="3">Transcription factor IIIC subunit delta N-term-domain-containing protein</fullName>
    </submittedName>
</protein>
<evidence type="ECO:0000313" key="4">
    <source>
        <dbReference type="Proteomes" id="UP001610335"/>
    </source>
</evidence>
<gene>
    <name evidence="3" type="ORF">BDW59DRAFT_132213</name>
</gene>
<dbReference type="PANTHER" id="PTHR15496:SF2">
    <property type="entry name" value="GENERAL TRANSCRIPTION FACTOR 3C POLYPEPTIDE 4"/>
    <property type="match status" value="1"/>
</dbReference>
<accession>A0ABR4HPS6</accession>
<dbReference type="InterPro" id="IPR024764">
    <property type="entry name" value="TFIIIC_Znf"/>
</dbReference>
<dbReference type="InterPro" id="IPR044230">
    <property type="entry name" value="GTF3C4"/>
</dbReference>
<proteinExistence type="predicted"/>
<feature type="domain" description="Transcription factor IIIC putative zinc-finger" evidence="2">
    <location>
        <begin position="625"/>
        <end position="720"/>
    </location>
</feature>
<name>A0ABR4HPS6_9EURO</name>
<keyword evidence="4" id="KW-1185">Reference proteome</keyword>
<feature type="domain" description="Transcription factor IIIC 90kDa subunit N-terminal" evidence="1">
    <location>
        <begin position="19"/>
        <end position="514"/>
    </location>
</feature>
<organism evidence="3 4">
    <name type="scientific">Aspergillus cavernicola</name>
    <dbReference type="NCBI Taxonomy" id="176166"/>
    <lineage>
        <taxon>Eukaryota</taxon>
        <taxon>Fungi</taxon>
        <taxon>Dikarya</taxon>
        <taxon>Ascomycota</taxon>
        <taxon>Pezizomycotina</taxon>
        <taxon>Eurotiomycetes</taxon>
        <taxon>Eurotiomycetidae</taxon>
        <taxon>Eurotiales</taxon>
        <taxon>Aspergillaceae</taxon>
        <taxon>Aspergillus</taxon>
        <taxon>Aspergillus subgen. Nidulantes</taxon>
    </lineage>
</organism>
<evidence type="ECO:0000259" key="2">
    <source>
        <dbReference type="Pfam" id="PF12660"/>
    </source>
</evidence>